<reference evidence="7 8" key="1">
    <citation type="submission" date="2019-04" db="EMBL/GenBank/DDBJ databases">
        <authorList>
            <person name="Poehlein A."/>
            <person name="Bengelsdorf F.R."/>
            <person name="Duerre P."/>
            <person name="Daniel R."/>
        </authorList>
    </citation>
    <scope>NUCLEOTIDE SEQUENCE [LARGE SCALE GENOMIC DNA]</scope>
    <source>
        <strain evidence="7 8">BS-1</strain>
    </source>
</reference>
<comment type="caution">
    <text evidence="7">The sequence shown here is derived from an EMBL/GenBank/DDBJ whole genome shotgun (WGS) entry which is preliminary data.</text>
</comment>
<comment type="similarity">
    <text evidence="1 4">Belongs to the D-isomer specific 2-hydroxyacid dehydrogenase family.</text>
</comment>
<dbReference type="SUPFAM" id="SSF52283">
    <property type="entry name" value="Formate/glycerate dehydrogenase catalytic domain-like"/>
    <property type="match status" value="1"/>
</dbReference>
<dbReference type="InterPro" id="IPR006139">
    <property type="entry name" value="D-isomer_2_OHA_DH_cat_dom"/>
</dbReference>
<dbReference type="GO" id="GO:0008720">
    <property type="term" value="F:D-lactate dehydrogenase (NAD+) activity"/>
    <property type="evidence" value="ECO:0007669"/>
    <property type="project" value="TreeGrafter"/>
</dbReference>
<dbReference type="Proteomes" id="UP000297714">
    <property type="component" value="Unassembled WGS sequence"/>
</dbReference>
<keyword evidence="8" id="KW-1185">Reference proteome</keyword>
<sequence length="321" mass="35904">MKILVYSCRKDEAEYFRKFSEQHQVEVTLCKEAPTLENADMAKGYECISILTNKINAELMEKFHNAGVKFISTRTIGYDHIDIDAAKKLEIQVANVAYSPYSVAEYTVMLILMAIRKIKTILARSNIQDYSLDDGVQGKQLHNLTIGVIGTGRIGRTVIQCLRGFGCKVIAYDINQNAEIAKDVAYVPLAKLFAESDIITLHAPATKENFHLINKDSIALMKDGVYIVNTARGSLIDTKALIDAVEKKKIGGAALDVMEQESDLYYHNLKSEILDNRELSLLNSFPNVIITPHTAFYTDQTVSDMVEHSILSCISFIQKDL</sequence>
<dbReference type="InterPro" id="IPR006140">
    <property type="entry name" value="D-isomer_DH_NAD-bd"/>
</dbReference>
<evidence type="ECO:0000256" key="3">
    <source>
        <dbReference type="ARBA" id="ARBA00023027"/>
    </source>
</evidence>
<proteinExistence type="inferred from homology"/>
<dbReference type="PROSITE" id="PS00065">
    <property type="entry name" value="D_2_HYDROXYACID_DH_1"/>
    <property type="match status" value="1"/>
</dbReference>
<dbReference type="Gene3D" id="3.40.50.720">
    <property type="entry name" value="NAD(P)-binding Rossmann-like Domain"/>
    <property type="match status" value="2"/>
</dbReference>
<dbReference type="InterPro" id="IPR058205">
    <property type="entry name" value="D-LDH-like"/>
</dbReference>
<evidence type="ECO:0000256" key="4">
    <source>
        <dbReference type="RuleBase" id="RU003719"/>
    </source>
</evidence>
<evidence type="ECO:0000259" key="6">
    <source>
        <dbReference type="Pfam" id="PF02826"/>
    </source>
</evidence>
<dbReference type="GO" id="GO:0051287">
    <property type="term" value="F:NAD binding"/>
    <property type="evidence" value="ECO:0007669"/>
    <property type="project" value="InterPro"/>
</dbReference>
<evidence type="ECO:0000256" key="1">
    <source>
        <dbReference type="ARBA" id="ARBA00005854"/>
    </source>
</evidence>
<dbReference type="PANTHER" id="PTHR43026:SF1">
    <property type="entry name" value="2-HYDROXYACID DEHYDROGENASE HOMOLOG 1-RELATED"/>
    <property type="match status" value="1"/>
</dbReference>
<keyword evidence="3" id="KW-0520">NAD</keyword>
<name>A0A4Z0YBN4_9FIRM</name>
<dbReference type="CDD" id="cd12185">
    <property type="entry name" value="HGDH_LDH_like"/>
    <property type="match status" value="1"/>
</dbReference>
<dbReference type="Pfam" id="PF00389">
    <property type="entry name" value="2-Hacid_dh"/>
    <property type="match status" value="1"/>
</dbReference>
<evidence type="ECO:0000259" key="5">
    <source>
        <dbReference type="Pfam" id="PF00389"/>
    </source>
</evidence>
<dbReference type="RefSeq" id="WP_135658305.1">
    <property type="nucleotide sequence ID" value="NZ_JAJUFJ010000007.1"/>
</dbReference>
<dbReference type="EMBL" id="SRMQ01000003">
    <property type="protein sequence ID" value="TGJ76875.1"/>
    <property type="molecule type" value="Genomic_DNA"/>
</dbReference>
<accession>A0A4Z0YBN4</accession>
<dbReference type="PANTHER" id="PTHR43026">
    <property type="entry name" value="2-HYDROXYACID DEHYDROGENASE HOMOLOG 1-RELATED"/>
    <property type="match status" value="1"/>
</dbReference>
<evidence type="ECO:0000313" key="8">
    <source>
        <dbReference type="Proteomes" id="UP000297714"/>
    </source>
</evidence>
<feature type="domain" description="D-isomer specific 2-hydroxyacid dehydrogenase catalytic" evidence="5">
    <location>
        <begin position="4"/>
        <end position="319"/>
    </location>
</feature>
<evidence type="ECO:0000256" key="2">
    <source>
        <dbReference type="ARBA" id="ARBA00023002"/>
    </source>
</evidence>
<gene>
    <name evidence="7" type="primary">fldH</name>
    <name evidence="7" type="ORF">CAGA_09450</name>
</gene>
<keyword evidence="2 4" id="KW-0560">Oxidoreductase</keyword>
<evidence type="ECO:0000313" key="7">
    <source>
        <dbReference type="EMBL" id="TGJ76875.1"/>
    </source>
</evidence>
<dbReference type="InterPro" id="IPR029752">
    <property type="entry name" value="D-isomer_DH_CS1"/>
</dbReference>
<dbReference type="Pfam" id="PF02826">
    <property type="entry name" value="2-Hacid_dh_C"/>
    <property type="match status" value="1"/>
</dbReference>
<dbReference type="InterPro" id="IPR029753">
    <property type="entry name" value="D-isomer_DH_CS"/>
</dbReference>
<organism evidence="7 8">
    <name type="scientific">Caproiciproducens galactitolivorans</name>
    <dbReference type="NCBI Taxonomy" id="642589"/>
    <lineage>
        <taxon>Bacteria</taxon>
        <taxon>Bacillati</taxon>
        <taxon>Bacillota</taxon>
        <taxon>Clostridia</taxon>
        <taxon>Eubacteriales</taxon>
        <taxon>Acutalibacteraceae</taxon>
        <taxon>Caproiciproducens</taxon>
    </lineage>
</organism>
<dbReference type="EC" id="1.1.1.-" evidence="7"/>
<dbReference type="SUPFAM" id="SSF51735">
    <property type="entry name" value="NAD(P)-binding Rossmann-fold domains"/>
    <property type="match status" value="1"/>
</dbReference>
<feature type="domain" description="D-isomer specific 2-hydroxyacid dehydrogenase NAD-binding" evidence="6">
    <location>
        <begin position="108"/>
        <end position="295"/>
    </location>
</feature>
<dbReference type="PROSITE" id="PS00671">
    <property type="entry name" value="D_2_HYDROXYACID_DH_3"/>
    <property type="match status" value="1"/>
</dbReference>
<dbReference type="AlphaFoldDB" id="A0A4Z0YBN4"/>
<dbReference type="OrthoDB" id="9805416at2"/>
<dbReference type="InterPro" id="IPR036291">
    <property type="entry name" value="NAD(P)-bd_dom_sf"/>
</dbReference>
<protein>
    <submittedName>
        <fullName evidence="7">Phenyllactate dehydrogenase</fullName>
        <ecNumber evidence="7">1.1.1.-</ecNumber>
    </submittedName>
</protein>
<dbReference type="PROSITE" id="PS00670">
    <property type="entry name" value="D_2_HYDROXYACID_DH_2"/>
    <property type="match status" value="1"/>
</dbReference>